<evidence type="ECO:0000256" key="2">
    <source>
        <dbReference type="SAM" id="Phobius"/>
    </source>
</evidence>
<keyword evidence="2" id="KW-0472">Membrane</keyword>
<feature type="transmembrane region" description="Helical" evidence="2">
    <location>
        <begin position="24"/>
        <end position="47"/>
    </location>
</feature>
<dbReference type="InParanoid" id="A0A6P7GLM7"/>
<dbReference type="Gene3D" id="3.20.20.80">
    <property type="entry name" value="Glycosidases"/>
    <property type="match status" value="1"/>
</dbReference>
<keyword evidence="2" id="KW-0812">Transmembrane</keyword>
<name>A0A6P7GLM7_DIAVI</name>
<proteinExistence type="inferred from homology"/>
<dbReference type="GO" id="GO:0016798">
    <property type="term" value="F:hydrolase activity, acting on glycosyl bonds"/>
    <property type="evidence" value="ECO:0007669"/>
    <property type="project" value="InterPro"/>
</dbReference>
<evidence type="ECO:0000256" key="1">
    <source>
        <dbReference type="ARBA" id="ARBA00009800"/>
    </source>
</evidence>
<dbReference type="InterPro" id="IPR005199">
    <property type="entry name" value="Glyco_hydro_79"/>
</dbReference>
<reference evidence="3" key="1">
    <citation type="submission" date="2025-08" db="UniProtKB">
        <authorList>
            <consortium name="RefSeq"/>
        </authorList>
    </citation>
    <scope>IDENTIFICATION</scope>
    <source>
        <tissue evidence="3">Whole insect</tissue>
    </source>
</reference>
<gene>
    <name evidence="3" type="primary">LOC114338288</name>
</gene>
<dbReference type="Pfam" id="PF03662">
    <property type="entry name" value="Glyco_hydro_79n"/>
    <property type="match status" value="1"/>
</dbReference>
<dbReference type="GO" id="GO:0031012">
    <property type="term" value="C:extracellular matrix"/>
    <property type="evidence" value="ECO:0007669"/>
    <property type="project" value="TreeGrafter"/>
</dbReference>
<dbReference type="SUPFAM" id="SSF51445">
    <property type="entry name" value="(Trans)glycosidases"/>
    <property type="match status" value="1"/>
</dbReference>
<dbReference type="PANTHER" id="PTHR46145">
    <property type="entry name" value="HEPARANASE"/>
    <property type="match status" value="1"/>
</dbReference>
<dbReference type="PANTHER" id="PTHR46145:SF4">
    <property type="entry name" value="HEPARANASE"/>
    <property type="match status" value="1"/>
</dbReference>
<organism evidence="3">
    <name type="scientific">Diabrotica virgifera virgifera</name>
    <name type="common">western corn rootworm</name>
    <dbReference type="NCBI Taxonomy" id="50390"/>
    <lineage>
        <taxon>Eukaryota</taxon>
        <taxon>Metazoa</taxon>
        <taxon>Ecdysozoa</taxon>
        <taxon>Arthropoda</taxon>
        <taxon>Hexapoda</taxon>
        <taxon>Insecta</taxon>
        <taxon>Pterygota</taxon>
        <taxon>Neoptera</taxon>
        <taxon>Endopterygota</taxon>
        <taxon>Coleoptera</taxon>
        <taxon>Polyphaga</taxon>
        <taxon>Cucujiformia</taxon>
        <taxon>Chrysomeloidea</taxon>
        <taxon>Chrysomelidae</taxon>
        <taxon>Galerucinae</taxon>
        <taxon>Diabroticina</taxon>
        <taxon>Diabroticites</taxon>
        <taxon>Diabrotica</taxon>
    </lineage>
</organism>
<comment type="similarity">
    <text evidence="1">Belongs to the glycosyl hydrolase 79 family.</text>
</comment>
<evidence type="ECO:0000313" key="3">
    <source>
        <dbReference type="RefSeq" id="XP_028144680.1"/>
    </source>
</evidence>
<dbReference type="RefSeq" id="XP_028144680.1">
    <property type="nucleotide sequence ID" value="XM_028288879.1"/>
</dbReference>
<protein>
    <submittedName>
        <fullName evidence="3">Heparanase-like</fullName>
    </submittedName>
</protein>
<sequence>MLLQKDRLDESFNSFIEENKRYRLLLMMTSMLLTIMVVLVYCFDVVLPITTEDPIQMLYIENDKPSTFKTSPYFLSVALDDVVIADGFKDFDMNNEKLTAMIRYLSPGYFRIGGNLADRLIFSLKNKTDIDIENVDQLYDSSNFGNIDINYAALPNITLFASDWLKLNNLSSNTNMSIFFGLNALLRFKNGSWDYRNAEEMIKFSDENGLRVNWELGNEPNSFKHKFNEEVNATQMAKDFKQLRSILNKYNNFKKSLLVGPDVTRPEEEHKESQIFLKEFVASAKDVVDKVTWHQYYLNGRTAEPKDFVDPTVLDLLKYQITRVKELTNLSGRSIWLGETSSAYGGGAPNMSDRFISSFMWLDKLGLAAKMGVEVVMRQSIFHGNYSLLDENYDPNPDWWISFMYKNLVGRNVVPYQSKTNKLVRLYVHCLQDAILPSVVIFGVNLGSKTAKIGIEGLDPDNMPLILMGFEFQSKDWFTKDIYLNGVLMKLMPGNKIPDILPRRKFLKPYVEMPPYSLVFWVTTRVKMEACL</sequence>
<accession>A0A6P7GLM7</accession>
<dbReference type="FunFam" id="3.20.20.80:FF:000024">
    <property type="entry name" value="Heparanase 2"/>
    <property type="match status" value="1"/>
</dbReference>
<dbReference type="GO" id="GO:0005615">
    <property type="term" value="C:extracellular space"/>
    <property type="evidence" value="ECO:0007669"/>
    <property type="project" value="TreeGrafter"/>
</dbReference>
<keyword evidence="2" id="KW-1133">Transmembrane helix</keyword>
<dbReference type="AlphaFoldDB" id="A0A6P7GLM7"/>
<dbReference type="InterPro" id="IPR017853">
    <property type="entry name" value="GH"/>
</dbReference>
<dbReference type="GO" id="GO:0016020">
    <property type="term" value="C:membrane"/>
    <property type="evidence" value="ECO:0007669"/>
    <property type="project" value="InterPro"/>
</dbReference>